<reference evidence="9 10" key="1">
    <citation type="submission" date="2019-01" db="EMBL/GenBank/DDBJ databases">
        <authorList>
            <consortium name="Pathogen Informatics"/>
        </authorList>
    </citation>
    <scope>NUCLEOTIDE SEQUENCE [LARGE SCALE GENOMIC DNA]</scope>
    <source>
        <strain evidence="9 10">NCTC10166</strain>
    </source>
</reference>
<evidence type="ECO:0000256" key="2">
    <source>
        <dbReference type="ARBA" id="ARBA00022448"/>
    </source>
</evidence>
<dbReference type="PANTHER" id="PTHR30465:SF0">
    <property type="entry name" value="OLIGOPEPTIDE TRANSPORT SYSTEM PERMEASE PROTEIN APPB"/>
    <property type="match status" value="1"/>
</dbReference>
<proteinExistence type="inferred from homology"/>
<feature type="transmembrane region" description="Helical" evidence="7">
    <location>
        <begin position="290"/>
        <end position="315"/>
    </location>
</feature>
<dbReference type="RefSeq" id="WP_232018839.1">
    <property type="nucleotide sequence ID" value="NZ_LR214951.1"/>
</dbReference>
<dbReference type="PROSITE" id="PS50928">
    <property type="entry name" value="ABC_TM1"/>
    <property type="match status" value="1"/>
</dbReference>
<evidence type="ECO:0000256" key="7">
    <source>
        <dbReference type="RuleBase" id="RU363032"/>
    </source>
</evidence>
<comment type="subcellular location">
    <subcellularLocation>
        <location evidence="1 7">Cell membrane</location>
        <topology evidence="1 7">Multi-pass membrane protein</topology>
    </subcellularLocation>
</comment>
<comment type="similarity">
    <text evidence="7">Belongs to the binding-protein-dependent transport system permease family.</text>
</comment>
<evidence type="ECO:0000256" key="5">
    <source>
        <dbReference type="ARBA" id="ARBA00022989"/>
    </source>
</evidence>
<keyword evidence="3" id="KW-1003">Cell membrane</keyword>
<keyword evidence="10" id="KW-1185">Reference proteome</keyword>
<evidence type="ECO:0000256" key="4">
    <source>
        <dbReference type="ARBA" id="ARBA00022692"/>
    </source>
</evidence>
<dbReference type="SUPFAM" id="SSF161098">
    <property type="entry name" value="MetI-like"/>
    <property type="match status" value="1"/>
</dbReference>
<sequence length="374" mass="41956">MLKYFLKRLLLAFLTFLIIVFIVYLIQAGFGKNPFLPEDFKPNSKNAAKDIAASQKLAAAHGFNSNVFIRFFVWFKNLFFKGDAGIIYGQENEFSHNIPALFFKPLKWTIIVSLPSFILSLVIGIILGTIAAYNRKKAIDSAIATFVSIFIALPSFVIAPALILIFSKMGLPSEFKDPRDVSGYATFLSLITPIIVYTLGSLAGYTLFIRNQVVSVLTSNQVLIAKAKGLTNFQIFRKHVLRNASIILVGGLILSYIGLLSGSILLERFFRIPGSSNLIIQYTTSGEINVIMFSLAFYTALTLFTMIIADISFVWMDPRIKFGMSNNSTSWSTRLKNHLIRTRTWKISETKLVAPNLQKDIEITTIEDEVENEK</sequence>
<dbReference type="InterPro" id="IPR000515">
    <property type="entry name" value="MetI-like"/>
</dbReference>
<dbReference type="EMBL" id="LR214951">
    <property type="protein sequence ID" value="VEU59845.1"/>
    <property type="molecule type" value="Genomic_DNA"/>
</dbReference>
<feature type="transmembrane region" description="Helical" evidence="7">
    <location>
        <begin position="9"/>
        <end position="30"/>
    </location>
</feature>
<dbReference type="PANTHER" id="PTHR30465">
    <property type="entry name" value="INNER MEMBRANE ABC TRANSPORTER"/>
    <property type="match status" value="1"/>
</dbReference>
<feature type="transmembrane region" description="Helical" evidence="7">
    <location>
        <begin position="187"/>
        <end position="208"/>
    </location>
</feature>
<dbReference type="InterPro" id="IPR035906">
    <property type="entry name" value="MetI-like_sf"/>
</dbReference>
<keyword evidence="6 7" id="KW-0472">Membrane</keyword>
<evidence type="ECO:0000256" key="3">
    <source>
        <dbReference type="ARBA" id="ARBA00022475"/>
    </source>
</evidence>
<dbReference type="Proteomes" id="UP000289440">
    <property type="component" value="Chromosome"/>
</dbReference>
<evidence type="ECO:0000313" key="9">
    <source>
        <dbReference type="EMBL" id="VEU59845.1"/>
    </source>
</evidence>
<feature type="transmembrane region" description="Helical" evidence="7">
    <location>
        <begin position="143"/>
        <end position="167"/>
    </location>
</feature>
<organism evidence="9 10">
    <name type="scientific">Mesomycoplasma neurolyticum</name>
    <dbReference type="NCBI Taxonomy" id="2120"/>
    <lineage>
        <taxon>Bacteria</taxon>
        <taxon>Bacillati</taxon>
        <taxon>Mycoplasmatota</taxon>
        <taxon>Mycoplasmoidales</taxon>
        <taxon>Metamycoplasmataceae</taxon>
        <taxon>Mesomycoplasma</taxon>
    </lineage>
</organism>
<evidence type="ECO:0000256" key="6">
    <source>
        <dbReference type="ARBA" id="ARBA00023136"/>
    </source>
</evidence>
<name>A0A449A6F8_9BACT</name>
<keyword evidence="5 7" id="KW-1133">Transmembrane helix</keyword>
<gene>
    <name evidence="9" type="primary">oppB_2</name>
    <name evidence="9" type="ORF">NCTC10166_00831</name>
</gene>
<dbReference type="Pfam" id="PF00528">
    <property type="entry name" value="BPD_transp_1"/>
    <property type="match status" value="1"/>
</dbReference>
<accession>A0A449A6F8</accession>
<dbReference type="Gene3D" id="1.10.3720.10">
    <property type="entry name" value="MetI-like"/>
    <property type="match status" value="1"/>
</dbReference>
<protein>
    <submittedName>
        <fullName evidence="9">Oligopeptide ABC transporter permease</fullName>
    </submittedName>
</protein>
<evidence type="ECO:0000256" key="1">
    <source>
        <dbReference type="ARBA" id="ARBA00004651"/>
    </source>
</evidence>
<feature type="domain" description="ABC transmembrane type-1" evidence="8">
    <location>
        <begin position="106"/>
        <end position="312"/>
    </location>
</feature>
<feature type="transmembrane region" description="Helical" evidence="7">
    <location>
        <begin position="108"/>
        <end position="131"/>
    </location>
</feature>
<keyword evidence="4 7" id="KW-0812">Transmembrane</keyword>
<dbReference type="GO" id="GO:0055085">
    <property type="term" value="P:transmembrane transport"/>
    <property type="evidence" value="ECO:0007669"/>
    <property type="project" value="InterPro"/>
</dbReference>
<dbReference type="AlphaFoldDB" id="A0A449A6F8"/>
<keyword evidence="2 7" id="KW-0813">Transport</keyword>
<evidence type="ECO:0000259" key="8">
    <source>
        <dbReference type="PROSITE" id="PS50928"/>
    </source>
</evidence>
<dbReference type="KEGG" id="mnu:NCTC10166_00831"/>
<dbReference type="GO" id="GO:0005886">
    <property type="term" value="C:plasma membrane"/>
    <property type="evidence" value="ECO:0007669"/>
    <property type="project" value="UniProtKB-SubCell"/>
</dbReference>
<dbReference type="CDD" id="cd06261">
    <property type="entry name" value="TM_PBP2"/>
    <property type="match status" value="1"/>
</dbReference>
<feature type="transmembrane region" description="Helical" evidence="7">
    <location>
        <begin position="246"/>
        <end position="270"/>
    </location>
</feature>
<evidence type="ECO:0000313" key="10">
    <source>
        <dbReference type="Proteomes" id="UP000289440"/>
    </source>
</evidence>